<sequence>MTFTRARAAVVTVFVAVFVAVLGLVVQPAASAHPDADNVAVYPPIQGASTWDRFGQSGPHSHHRVFFNWGYRNDWSVDIYRHPGATVVSPFGSRTASGHPVSVRVVTVQPGCATGSLADGGYRIGLEARDDTTGQVLGRADVMHVANKPASIGVGAVVGPWTKLGETGRFRYSSCYQVNGDSGAHIHLEVINQHRYACYVRRGANTELHDETVIGRAGVHYAGPVAAC</sequence>
<gene>
    <name evidence="1" type="ORF">ACFPM7_08430</name>
</gene>
<keyword evidence="2" id="KW-1185">Reference proteome</keyword>
<name>A0ABW0ENE4_9PSEU</name>
<dbReference type="Proteomes" id="UP001596157">
    <property type="component" value="Unassembled WGS sequence"/>
</dbReference>
<protein>
    <submittedName>
        <fullName evidence="1">Uncharacterized protein</fullName>
    </submittedName>
</protein>
<organism evidence="1 2">
    <name type="scientific">Actinokineospora guangxiensis</name>
    <dbReference type="NCBI Taxonomy" id="1490288"/>
    <lineage>
        <taxon>Bacteria</taxon>
        <taxon>Bacillati</taxon>
        <taxon>Actinomycetota</taxon>
        <taxon>Actinomycetes</taxon>
        <taxon>Pseudonocardiales</taxon>
        <taxon>Pseudonocardiaceae</taxon>
        <taxon>Actinokineospora</taxon>
    </lineage>
</organism>
<evidence type="ECO:0000313" key="2">
    <source>
        <dbReference type="Proteomes" id="UP001596157"/>
    </source>
</evidence>
<reference evidence="2" key="1">
    <citation type="journal article" date="2019" name="Int. J. Syst. Evol. Microbiol.">
        <title>The Global Catalogue of Microorganisms (GCM) 10K type strain sequencing project: providing services to taxonomists for standard genome sequencing and annotation.</title>
        <authorList>
            <consortium name="The Broad Institute Genomics Platform"/>
            <consortium name="The Broad Institute Genome Sequencing Center for Infectious Disease"/>
            <person name="Wu L."/>
            <person name="Ma J."/>
        </authorList>
    </citation>
    <scope>NUCLEOTIDE SEQUENCE [LARGE SCALE GENOMIC DNA]</scope>
    <source>
        <strain evidence="2">CCUG 59778</strain>
    </source>
</reference>
<accession>A0ABW0ENE4</accession>
<dbReference type="EMBL" id="JBHSKF010000003">
    <property type="protein sequence ID" value="MFC5287075.1"/>
    <property type="molecule type" value="Genomic_DNA"/>
</dbReference>
<dbReference type="RefSeq" id="WP_378245654.1">
    <property type="nucleotide sequence ID" value="NZ_JBHSKF010000003.1"/>
</dbReference>
<proteinExistence type="predicted"/>
<comment type="caution">
    <text evidence="1">The sequence shown here is derived from an EMBL/GenBank/DDBJ whole genome shotgun (WGS) entry which is preliminary data.</text>
</comment>
<evidence type="ECO:0000313" key="1">
    <source>
        <dbReference type="EMBL" id="MFC5287075.1"/>
    </source>
</evidence>